<dbReference type="GO" id="GO:0003700">
    <property type="term" value="F:DNA-binding transcription factor activity"/>
    <property type="evidence" value="ECO:0007669"/>
    <property type="project" value="InterPro"/>
</dbReference>
<comment type="similarity">
    <text evidence="1">Belongs to the LysR transcriptional regulatory family.</text>
</comment>
<dbReference type="GO" id="GO:0006351">
    <property type="term" value="P:DNA-templated transcription"/>
    <property type="evidence" value="ECO:0007669"/>
    <property type="project" value="TreeGrafter"/>
</dbReference>
<dbReference type="FunFam" id="1.10.10.10:FF:000038">
    <property type="entry name" value="Glycine cleavage system transcriptional activator"/>
    <property type="match status" value="1"/>
</dbReference>
<name>A0AAD2AJ58_9RALS</name>
<dbReference type="PANTHER" id="PTHR30537">
    <property type="entry name" value="HTH-TYPE TRANSCRIPTIONAL REGULATOR"/>
    <property type="match status" value="1"/>
</dbReference>
<dbReference type="Proteomes" id="UP001190002">
    <property type="component" value="Unassembled WGS sequence"/>
</dbReference>
<keyword evidence="4" id="KW-0804">Transcription</keyword>
<evidence type="ECO:0000313" key="8">
    <source>
        <dbReference type="Proteomes" id="UP001190002"/>
    </source>
</evidence>
<dbReference type="InterPro" id="IPR036388">
    <property type="entry name" value="WH-like_DNA-bd_sf"/>
</dbReference>
<dbReference type="Gene3D" id="1.10.10.10">
    <property type="entry name" value="Winged helix-like DNA-binding domain superfamily/Winged helix DNA-binding domain"/>
    <property type="match status" value="1"/>
</dbReference>
<evidence type="ECO:0000313" key="7">
    <source>
        <dbReference type="EMBL" id="CAJ0856628.1"/>
    </source>
</evidence>
<sequence>MRKLPPLNAVRAFESAARHLSFTRAGEELNVTHGAISRQIRALEAWLGVVLFRRLNRRVELTDAGQRYLSEIGVALDRISMASQALRDRDAARILRVNSIPTFTMRWLIPRLSTFQMRFPRVEVRLTTSTDDIEDLPDHFDVIIRGGPEIHAGFRSGRFLDESRFPVCSPALLERVPLRAPSDLRLHTLLHSDTLPSVWPSWLVLAGVPNLRPAHALTFEHFYLSIQAAIDGLGVAMGPSALITEDLEEGRLVAPFPDLALSVRSYYWYCCPARNLGDEVVQAFCAWLEEPRPQRHANVNTLSASRNEGNAA</sequence>
<dbReference type="CDD" id="cd08432">
    <property type="entry name" value="PBP2_GcdR_TrpI_HvrB_AmpR_like"/>
    <property type="match status" value="1"/>
</dbReference>
<dbReference type="SUPFAM" id="SSF53850">
    <property type="entry name" value="Periplasmic binding protein-like II"/>
    <property type="match status" value="1"/>
</dbReference>
<comment type="caution">
    <text evidence="6">The sequence shown here is derived from an EMBL/GenBank/DDBJ whole genome shotgun (WGS) entry which is preliminary data.</text>
</comment>
<dbReference type="NCBIfam" id="NF008352">
    <property type="entry name" value="PRK11139.1"/>
    <property type="match status" value="1"/>
</dbReference>
<organism evidence="6 8">
    <name type="scientific">Ralstonia mannitolilytica</name>
    <dbReference type="NCBI Taxonomy" id="105219"/>
    <lineage>
        <taxon>Bacteria</taxon>
        <taxon>Pseudomonadati</taxon>
        <taxon>Pseudomonadota</taxon>
        <taxon>Betaproteobacteria</taxon>
        <taxon>Burkholderiales</taxon>
        <taxon>Burkholderiaceae</taxon>
        <taxon>Ralstonia</taxon>
    </lineage>
</organism>
<dbReference type="PANTHER" id="PTHR30537:SF74">
    <property type="entry name" value="HTH-TYPE TRANSCRIPTIONAL REGULATOR TRPI"/>
    <property type="match status" value="1"/>
</dbReference>
<reference evidence="6 9" key="1">
    <citation type="submission" date="2023-07" db="EMBL/GenBank/DDBJ databases">
        <authorList>
            <person name="Peeters C."/>
        </authorList>
    </citation>
    <scope>NUCLEOTIDE SEQUENCE</scope>
    <source>
        <strain evidence="7 9">R-77569</strain>
        <strain evidence="6">R-77591</strain>
    </source>
</reference>
<dbReference type="InterPro" id="IPR058163">
    <property type="entry name" value="LysR-type_TF_proteobact-type"/>
</dbReference>
<dbReference type="PRINTS" id="PR00039">
    <property type="entry name" value="HTHLYSR"/>
</dbReference>
<proteinExistence type="inferred from homology"/>
<evidence type="ECO:0000313" key="6">
    <source>
        <dbReference type="EMBL" id="CAJ0680002.1"/>
    </source>
</evidence>
<dbReference type="Proteomes" id="UP001190452">
    <property type="component" value="Unassembled WGS sequence"/>
</dbReference>
<dbReference type="InterPro" id="IPR000847">
    <property type="entry name" value="LysR_HTH_N"/>
</dbReference>
<keyword evidence="2" id="KW-0805">Transcription regulation</keyword>
<dbReference type="RefSeq" id="WP_222328530.1">
    <property type="nucleotide sequence ID" value="NZ_CATVXE010000002.1"/>
</dbReference>
<dbReference type="Gene3D" id="3.40.190.10">
    <property type="entry name" value="Periplasmic binding protein-like II"/>
    <property type="match status" value="2"/>
</dbReference>
<evidence type="ECO:0000256" key="4">
    <source>
        <dbReference type="ARBA" id="ARBA00023163"/>
    </source>
</evidence>
<feature type="domain" description="HTH lysR-type" evidence="5">
    <location>
        <begin position="5"/>
        <end position="62"/>
    </location>
</feature>
<dbReference type="AlphaFoldDB" id="A0AAD2AJ58"/>
<gene>
    <name evidence="6" type="primary">gcvA_3</name>
    <name evidence="7" type="synonym">gcvA_5</name>
    <name evidence="7" type="ORF">R77569_00995</name>
    <name evidence="6" type="ORF">R77591_00618</name>
</gene>
<dbReference type="InterPro" id="IPR036390">
    <property type="entry name" value="WH_DNA-bd_sf"/>
</dbReference>
<dbReference type="EMBL" id="CATVXE010000002">
    <property type="protein sequence ID" value="CAJ0680002.1"/>
    <property type="molecule type" value="Genomic_DNA"/>
</dbReference>
<dbReference type="SUPFAM" id="SSF46785">
    <property type="entry name" value="Winged helix' DNA-binding domain"/>
    <property type="match status" value="1"/>
</dbReference>
<keyword evidence="3" id="KW-0238">DNA-binding</keyword>
<dbReference type="Pfam" id="PF00126">
    <property type="entry name" value="HTH_1"/>
    <property type="match status" value="1"/>
</dbReference>
<evidence type="ECO:0000259" key="5">
    <source>
        <dbReference type="PROSITE" id="PS50931"/>
    </source>
</evidence>
<accession>A0AAD2AJ58</accession>
<evidence type="ECO:0000313" key="9">
    <source>
        <dbReference type="Proteomes" id="UP001190452"/>
    </source>
</evidence>
<dbReference type="FunFam" id="3.40.190.10:FF:000017">
    <property type="entry name" value="Glycine cleavage system transcriptional activator"/>
    <property type="match status" value="1"/>
</dbReference>
<dbReference type="GO" id="GO:0043565">
    <property type="term" value="F:sequence-specific DNA binding"/>
    <property type="evidence" value="ECO:0007669"/>
    <property type="project" value="TreeGrafter"/>
</dbReference>
<evidence type="ECO:0000256" key="1">
    <source>
        <dbReference type="ARBA" id="ARBA00009437"/>
    </source>
</evidence>
<keyword evidence="9" id="KW-1185">Reference proteome</keyword>
<dbReference type="PROSITE" id="PS50931">
    <property type="entry name" value="HTH_LYSR"/>
    <property type="match status" value="1"/>
</dbReference>
<dbReference type="EMBL" id="CAUDKV010000003">
    <property type="protein sequence ID" value="CAJ0856628.1"/>
    <property type="molecule type" value="Genomic_DNA"/>
</dbReference>
<evidence type="ECO:0000256" key="3">
    <source>
        <dbReference type="ARBA" id="ARBA00023125"/>
    </source>
</evidence>
<dbReference type="Pfam" id="PF03466">
    <property type="entry name" value="LysR_substrate"/>
    <property type="match status" value="1"/>
</dbReference>
<dbReference type="InterPro" id="IPR005119">
    <property type="entry name" value="LysR_subst-bd"/>
</dbReference>
<protein>
    <submittedName>
        <fullName evidence="6">Glycine cleavage system transcriptional activator</fullName>
    </submittedName>
</protein>
<evidence type="ECO:0000256" key="2">
    <source>
        <dbReference type="ARBA" id="ARBA00023015"/>
    </source>
</evidence>